<comment type="caution">
    <text evidence="4">The sequence shown here is derived from an EMBL/GenBank/DDBJ whole genome shotgun (WGS) entry which is preliminary data.</text>
</comment>
<evidence type="ECO:0000256" key="3">
    <source>
        <dbReference type="PROSITE-ProRule" id="PRU00023"/>
    </source>
</evidence>
<keyword evidence="2 3" id="KW-0040">ANK repeat</keyword>
<proteinExistence type="predicted"/>
<keyword evidence="5" id="KW-1185">Reference proteome</keyword>
<accession>A0ABV6L5L7</accession>
<reference evidence="4 5" key="1">
    <citation type="submission" date="2024-09" db="EMBL/GenBank/DDBJ databases">
        <authorList>
            <person name="Sun Q."/>
            <person name="Mori K."/>
        </authorList>
    </citation>
    <scope>NUCLEOTIDE SEQUENCE [LARGE SCALE GENOMIC DNA]</scope>
    <source>
        <strain evidence="4 5">NCAIM B.02415</strain>
    </source>
</reference>
<dbReference type="Proteomes" id="UP001589828">
    <property type="component" value="Unassembled WGS sequence"/>
</dbReference>
<dbReference type="PROSITE" id="PS50297">
    <property type="entry name" value="ANK_REP_REGION"/>
    <property type="match status" value="1"/>
</dbReference>
<dbReference type="InterPro" id="IPR036770">
    <property type="entry name" value="Ankyrin_rpt-contain_sf"/>
</dbReference>
<dbReference type="PANTHER" id="PTHR24198">
    <property type="entry name" value="ANKYRIN REPEAT AND PROTEIN KINASE DOMAIN-CONTAINING PROTEIN"/>
    <property type="match status" value="1"/>
</dbReference>
<dbReference type="EMBL" id="JBHLTS010000021">
    <property type="protein sequence ID" value="MFC0514731.1"/>
    <property type="molecule type" value="Genomic_DNA"/>
</dbReference>
<evidence type="ECO:0000256" key="1">
    <source>
        <dbReference type="ARBA" id="ARBA00022737"/>
    </source>
</evidence>
<dbReference type="RefSeq" id="WP_377022574.1">
    <property type="nucleotide sequence ID" value="NZ_JBHLTS010000021.1"/>
</dbReference>
<sequence>MTELPPNIHAAYIAAAIWHGSADEADELLVKYPKLNSGDIFTAAILGDEESVAHYLSQDPSGATATAEPFGGTALTYLCLSKYLRLKKRSEQGFLKAAELLINAGANPSAGFWHNGEFETALYGAAGVVQHAGLTQLLVDSDAEVNDEEVCYHSPETYENEALQVVVETCRLSEENLSMMLVRKHDWHDYEGAKYLLAHGANPNGSRQRGWYPMHHALKRINGPDMFELLLDHQADPYLISDGLTVIARAAREGRRDVLEMIRERGFDFKLAGVDELICACALGDEERMKLLVTKKLQQQLLFMAGTLLAQFSAGGNFTGTKLLLDLGLPVNAPYLEGDGYYGTPTNSLPIHVAAWHHYPSIVQVLINNGAAINVPDANNDTPLMLNVRACTRSYWTRRRSPDAAAALLKAGASTAGVPFPCGYKAIDQLLESYR</sequence>
<protein>
    <submittedName>
        <fullName evidence="4">Ankyrin repeat domain-containing protein</fullName>
    </submittedName>
</protein>
<evidence type="ECO:0000313" key="5">
    <source>
        <dbReference type="Proteomes" id="UP001589828"/>
    </source>
</evidence>
<dbReference type="PROSITE" id="PS50088">
    <property type="entry name" value="ANK_REPEAT"/>
    <property type="match status" value="1"/>
</dbReference>
<evidence type="ECO:0000313" key="4">
    <source>
        <dbReference type="EMBL" id="MFC0514731.1"/>
    </source>
</evidence>
<organism evidence="4 5">
    <name type="scientific">Mucilaginibacter angelicae</name>
    <dbReference type="NCBI Taxonomy" id="869718"/>
    <lineage>
        <taxon>Bacteria</taxon>
        <taxon>Pseudomonadati</taxon>
        <taxon>Bacteroidota</taxon>
        <taxon>Sphingobacteriia</taxon>
        <taxon>Sphingobacteriales</taxon>
        <taxon>Sphingobacteriaceae</taxon>
        <taxon>Mucilaginibacter</taxon>
    </lineage>
</organism>
<dbReference type="SMART" id="SM00248">
    <property type="entry name" value="ANK"/>
    <property type="match status" value="7"/>
</dbReference>
<evidence type="ECO:0000256" key="2">
    <source>
        <dbReference type="ARBA" id="ARBA00023043"/>
    </source>
</evidence>
<feature type="repeat" description="ANK" evidence="3">
    <location>
        <begin position="346"/>
        <end position="378"/>
    </location>
</feature>
<dbReference type="PANTHER" id="PTHR24198:SF165">
    <property type="entry name" value="ANKYRIN REPEAT-CONTAINING PROTEIN-RELATED"/>
    <property type="match status" value="1"/>
</dbReference>
<dbReference type="InterPro" id="IPR002110">
    <property type="entry name" value="Ankyrin_rpt"/>
</dbReference>
<gene>
    <name evidence="4" type="ORF">ACFFGT_11000</name>
</gene>
<name>A0ABV6L5L7_9SPHI</name>
<dbReference type="SUPFAM" id="SSF48403">
    <property type="entry name" value="Ankyrin repeat"/>
    <property type="match status" value="2"/>
</dbReference>
<keyword evidence="1" id="KW-0677">Repeat</keyword>
<dbReference type="Pfam" id="PF12796">
    <property type="entry name" value="Ank_2"/>
    <property type="match status" value="1"/>
</dbReference>
<dbReference type="Pfam" id="PF13857">
    <property type="entry name" value="Ank_5"/>
    <property type="match status" value="1"/>
</dbReference>
<dbReference type="Gene3D" id="1.25.40.20">
    <property type="entry name" value="Ankyrin repeat-containing domain"/>
    <property type="match status" value="3"/>
</dbReference>